<feature type="domain" description="AAA+ ATPase" evidence="1">
    <location>
        <begin position="39"/>
        <end position="200"/>
    </location>
</feature>
<accession>A0A495AWX0</accession>
<dbReference type="SUPFAM" id="SSF52540">
    <property type="entry name" value="P-loop containing nucleoside triphosphate hydrolases"/>
    <property type="match status" value="1"/>
</dbReference>
<organism evidence="2 3">
    <name type="scientific">Vogesella indigofera</name>
    <name type="common">Pseudomonas indigofera</name>
    <dbReference type="NCBI Taxonomy" id="45465"/>
    <lineage>
        <taxon>Bacteria</taxon>
        <taxon>Pseudomonadati</taxon>
        <taxon>Pseudomonadota</taxon>
        <taxon>Betaproteobacteria</taxon>
        <taxon>Neisseriales</taxon>
        <taxon>Chromobacteriaceae</taxon>
        <taxon>Vogesella</taxon>
    </lineage>
</organism>
<sequence>MTKIAPEAILASVYQDFPAFLQAKQKIQENLTLYQQTGIARHLLVTGESGTGKTTLARLFADSYLPVDTPEATTFPVLSLSVPASATIGAMAEAMLNAMGLQKKAENNTRSTTQIVRLIKNCQVQMIIIDEVQHILEKGTERTQYQVADWLKSLIDASGVPFVLFGLPHTAGLLGINEQLRRRFLQSSRLEITEHAGYSKERICLELFKGMLDYQQVTLSVDSWADLARRLAFASNMRIGYLKILAIGALRLAQQECRQTVGYEVLQRAFTEQVWPDANAELNPFSMSFCGRELKLVGEPFAQANMAPKVQRRRAA</sequence>
<dbReference type="CDD" id="cd00009">
    <property type="entry name" value="AAA"/>
    <property type="match status" value="1"/>
</dbReference>
<evidence type="ECO:0000313" key="3">
    <source>
        <dbReference type="Proteomes" id="UP000279384"/>
    </source>
</evidence>
<dbReference type="RefSeq" id="WP_120812646.1">
    <property type="nucleotide sequence ID" value="NZ_RBID01000020.1"/>
</dbReference>
<dbReference type="PANTHER" id="PTHR35894:SF1">
    <property type="entry name" value="PHOSPHORIBULOKINASE _ URIDINE KINASE FAMILY"/>
    <property type="match status" value="1"/>
</dbReference>
<dbReference type="InterPro" id="IPR052026">
    <property type="entry name" value="ExeA_AAA_ATPase_DNA-bind"/>
</dbReference>
<dbReference type="Pfam" id="PF05621">
    <property type="entry name" value="TniB"/>
    <property type="match status" value="1"/>
</dbReference>
<dbReference type="Proteomes" id="UP000279384">
    <property type="component" value="Unassembled WGS sequence"/>
</dbReference>
<dbReference type="SMART" id="SM00382">
    <property type="entry name" value="AAA"/>
    <property type="match status" value="1"/>
</dbReference>
<dbReference type="PROSITE" id="PS00675">
    <property type="entry name" value="SIGMA54_INTERACT_1"/>
    <property type="match status" value="1"/>
</dbReference>
<reference evidence="2 3" key="1">
    <citation type="submission" date="2018-10" db="EMBL/GenBank/DDBJ databases">
        <title>Genomic Encyclopedia of Type Strains, Phase IV (KMG-IV): sequencing the most valuable type-strain genomes for metagenomic binning, comparative biology and taxonomic classification.</title>
        <authorList>
            <person name="Goeker M."/>
        </authorList>
    </citation>
    <scope>NUCLEOTIDE SEQUENCE [LARGE SCALE GENOMIC DNA]</scope>
    <source>
        <strain evidence="2 3">DSM 3303</strain>
    </source>
</reference>
<dbReference type="AlphaFoldDB" id="A0A495AWX0"/>
<evidence type="ECO:0000313" key="2">
    <source>
        <dbReference type="EMBL" id="RKQ52893.1"/>
    </source>
</evidence>
<dbReference type="InterPro" id="IPR008868">
    <property type="entry name" value="TniB"/>
</dbReference>
<dbReference type="InterPro" id="IPR027417">
    <property type="entry name" value="P-loop_NTPase"/>
</dbReference>
<dbReference type="InterPro" id="IPR025662">
    <property type="entry name" value="Sigma_54_int_dom_ATP-bd_1"/>
</dbReference>
<dbReference type="EMBL" id="RBID01000020">
    <property type="protein sequence ID" value="RKQ52893.1"/>
    <property type="molecule type" value="Genomic_DNA"/>
</dbReference>
<dbReference type="Gene3D" id="3.40.50.300">
    <property type="entry name" value="P-loop containing nucleotide triphosphate hydrolases"/>
    <property type="match status" value="1"/>
</dbReference>
<dbReference type="InterPro" id="IPR003593">
    <property type="entry name" value="AAA+_ATPase"/>
</dbReference>
<evidence type="ECO:0000259" key="1">
    <source>
        <dbReference type="SMART" id="SM00382"/>
    </source>
</evidence>
<proteinExistence type="predicted"/>
<gene>
    <name evidence="2" type="ORF">C8E02_3362</name>
</gene>
<comment type="caution">
    <text evidence="2">The sequence shown here is derived from an EMBL/GenBank/DDBJ whole genome shotgun (WGS) entry which is preliminary data.</text>
</comment>
<dbReference type="PANTHER" id="PTHR35894">
    <property type="entry name" value="GENERAL SECRETION PATHWAY PROTEIN A-RELATED"/>
    <property type="match status" value="1"/>
</dbReference>
<protein>
    <submittedName>
        <fullName evidence="2">TniB protein</fullName>
    </submittedName>
</protein>
<name>A0A495AWX0_VOGIN</name>